<dbReference type="Proteomes" id="UP000005408">
    <property type="component" value="Unassembled WGS sequence"/>
</dbReference>
<keyword evidence="3" id="KW-1185">Reference proteome</keyword>
<dbReference type="OMA" id="REWITPK"/>
<dbReference type="EnsemblMetazoa" id="G13805.1">
    <property type="protein sequence ID" value="G13805.1:cds"/>
    <property type="gene ID" value="G13805"/>
</dbReference>
<dbReference type="InterPro" id="IPR008983">
    <property type="entry name" value="Tumour_necrosis_fac-like_dom"/>
</dbReference>
<reference evidence="2" key="1">
    <citation type="submission" date="2022-08" db="UniProtKB">
        <authorList>
            <consortium name="EnsemblMetazoa"/>
        </authorList>
    </citation>
    <scope>IDENTIFICATION</scope>
    <source>
        <strain evidence="2">05x7-T-G4-1.051#20</strain>
    </source>
</reference>
<evidence type="ECO:0000256" key="1">
    <source>
        <dbReference type="SAM" id="Phobius"/>
    </source>
</evidence>
<dbReference type="Gene3D" id="2.60.120.40">
    <property type="match status" value="1"/>
</dbReference>
<dbReference type="AlphaFoldDB" id="A0A8W8IEH1"/>
<evidence type="ECO:0000313" key="3">
    <source>
        <dbReference type="Proteomes" id="UP000005408"/>
    </source>
</evidence>
<protein>
    <submittedName>
        <fullName evidence="2">Uncharacterized protein</fullName>
    </submittedName>
</protein>
<keyword evidence="1" id="KW-1133">Transmembrane helix</keyword>
<keyword evidence="1" id="KW-0812">Transmembrane</keyword>
<proteinExistence type="predicted"/>
<feature type="transmembrane region" description="Helical" evidence="1">
    <location>
        <begin position="54"/>
        <end position="74"/>
    </location>
</feature>
<name>A0A8W8IEH1_MAGGI</name>
<organism evidence="2 3">
    <name type="scientific">Magallana gigas</name>
    <name type="common">Pacific oyster</name>
    <name type="synonym">Crassostrea gigas</name>
    <dbReference type="NCBI Taxonomy" id="29159"/>
    <lineage>
        <taxon>Eukaryota</taxon>
        <taxon>Metazoa</taxon>
        <taxon>Spiralia</taxon>
        <taxon>Lophotrochozoa</taxon>
        <taxon>Mollusca</taxon>
        <taxon>Bivalvia</taxon>
        <taxon>Autobranchia</taxon>
        <taxon>Pteriomorphia</taxon>
        <taxon>Ostreida</taxon>
        <taxon>Ostreoidea</taxon>
        <taxon>Ostreidae</taxon>
        <taxon>Magallana</taxon>
    </lineage>
</organism>
<keyword evidence="1" id="KW-0472">Membrane</keyword>
<dbReference type="OrthoDB" id="6154976at2759"/>
<dbReference type="EnsemblMetazoa" id="G13805.3">
    <property type="protein sequence ID" value="G13805.3:cds"/>
    <property type="gene ID" value="G13805"/>
</dbReference>
<dbReference type="EnsemblMetazoa" id="G13805.2">
    <property type="protein sequence ID" value="G13805.2:cds"/>
    <property type="gene ID" value="G13805"/>
</dbReference>
<accession>A0A8W8IEH1</accession>
<evidence type="ECO:0000313" key="2">
    <source>
        <dbReference type="EnsemblMetazoa" id="G13805.3:cds"/>
    </source>
</evidence>
<sequence length="303" mass="34216">MMTTGYFDTSQSVYYNTPIPTSIAMVTSGNDIRRFEDQNVMTAVQRPRTKRMTVVAIISMIFNLLMASAITWSVSSYLNNKTRILVTDDKSSGAVSLLTSRQCDVPLSSALCTACVEEDSELLWSGKAVKVRTGNKEMCCRKVDQSLIALSKEMRDVLVRKRSPNGRILQDYFEINATNHCDTGRLHLVKQSKGYQTKVEVKETGTYKLFVSITTIVNDTLCRQSTDNYIRVVLEHPNGGSVILMEKEWGCPKDLLMGEDRVQPIELGDTFKLTKGSNVFLQVKDRCQIYAFRTSNQFGYMKM</sequence>